<proteinExistence type="predicted"/>
<dbReference type="EMBL" id="CP003380">
    <property type="protein sequence ID" value="AFJ02509.1"/>
    <property type="molecule type" value="Genomic_DNA"/>
</dbReference>
<dbReference type="OrthoDB" id="9776609at2"/>
<dbReference type="RefSeq" id="WP_014703929.1">
    <property type="nucleotide sequence ID" value="NC_017856.1"/>
</dbReference>
<evidence type="ECO:0000313" key="2">
    <source>
        <dbReference type="EMBL" id="AFJ02509.1"/>
    </source>
</evidence>
<dbReference type="HOGENOM" id="CLU_025664_2_0_6"/>
<gene>
    <name evidence="2" type="ordered locus">Q7C_1359</name>
</gene>
<dbReference type="Proteomes" id="UP000009145">
    <property type="component" value="Chromosome"/>
</dbReference>
<dbReference type="KEGG" id="mec:Q7C_1359"/>
<keyword evidence="1" id="KW-0812">Transmembrane</keyword>
<feature type="transmembrane region" description="Helical" evidence="1">
    <location>
        <begin position="146"/>
        <end position="168"/>
    </location>
</feature>
<feature type="transmembrane region" description="Helical" evidence="1">
    <location>
        <begin position="21"/>
        <end position="39"/>
    </location>
</feature>
<feature type="transmembrane region" description="Helical" evidence="1">
    <location>
        <begin position="458"/>
        <end position="478"/>
    </location>
</feature>
<feature type="transmembrane region" description="Helical" evidence="1">
    <location>
        <begin position="399"/>
        <end position="420"/>
    </location>
</feature>
<accession>I1YHW6</accession>
<protein>
    <submittedName>
        <fullName evidence="2">Iron-regulated membrane protein</fullName>
    </submittedName>
</protein>
<dbReference type="STRING" id="754477.Q7C_1359"/>
<dbReference type="PANTHER" id="PTHR34219:SF4">
    <property type="entry name" value="PEPSY DOMAIN-CONTAINING PROTEIN"/>
    <property type="match status" value="1"/>
</dbReference>
<sequence length="530" mass="60305">MSETQPLFRQSNTWLHTWSGIVVGWLLYLIFFTGSLSFFREEINTWAQPELNQITQAETAAGWQNALQFLSDTAPASPQWAINLPSERQPAIELQWFDEGEEVNRRGGHRALLDPATGETIVTRETRIGDFLYRMHFDLYGMPRELARWLVGIATMAMFIGLITGIIIHKKIFKDFFLFRPHKGQRSWMDIHIVSSVLALPFHLMITFSGLLLLLYLLMPWGIQTAYNGDMRAYFEASGGRGGGSVSVTMPLPDDLTSHTSLISQTKTLMHMAETSWSRGVDSLQIVDPQGSPSIRLRQRGANSLLNRARSETLQFDTNTSVLTLEQGKPEVGFWRGFYNVVTALHLLRYADALPRWLFFLGGILGTIMVATGLLLWVEKRKQKVAKNGEWRRSFRLVQISNVAAIAGLPLATAAAFWANRLLPTTIAQRELWEIRIFFIVWLGSLLYSLFRNHRQAWIEQLALMALLFLTLPIYNLWRLPGHSLLTFSFDVVLLVMGMLALITSRKLSQRQSNVVKNVKPRSSLKRSLP</sequence>
<keyword evidence="3" id="KW-1185">Reference proteome</keyword>
<keyword evidence="1" id="KW-0472">Membrane</keyword>
<dbReference type="PATRIC" id="fig|754477.3.peg.1340"/>
<keyword evidence="1" id="KW-1133">Transmembrane helix</keyword>
<feature type="transmembrane region" description="Helical" evidence="1">
    <location>
        <begin position="432"/>
        <end position="451"/>
    </location>
</feature>
<feature type="transmembrane region" description="Helical" evidence="1">
    <location>
        <begin position="189"/>
        <end position="218"/>
    </location>
</feature>
<organism evidence="2 3">
    <name type="scientific">Methylophaga frappieri (strain ATCC BAA-2434 / DSM 25690 / JAM7)</name>
    <dbReference type="NCBI Taxonomy" id="754477"/>
    <lineage>
        <taxon>Bacteria</taxon>
        <taxon>Pseudomonadati</taxon>
        <taxon>Pseudomonadota</taxon>
        <taxon>Gammaproteobacteria</taxon>
        <taxon>Thiotrichales</taxon>
        <taxon>Piscirickettsiaceae</taxon>
        <taxon>Methylophaga</taxon>
    </lineage>
</organism>
<name>I1YHW6_METFJ</name>
<reference evidence="2 3" key="1">
    <citation type="journal article" date="2012" name="J. Bacteriol.">
        <title>Complete genome sequences of Methylophaga sp. strain JAM1 and Methylophaga sp. strain JAM7.</title>
        <authorList>
            <person name="Villeneuve C."/>
            <person name="Martineau C."/>
            <person name="Mauffrey F."/>
            <person name="Villemur R."/>
        </authorList>
    </citation>
    <scope>NUCLEOTIDE SEQUENCE [LARGE SCALE GENOMIC DNA]</scope>
    <source>
        <strain evidence="2 3">JAM7</strain>
    </source>
</reference>
<dbReference type="AlphaFoldDB" id="I1YHW6"/>
<feature type="transmembrane region" description="Helical" evidence="1">
    <location>
        <begin position="484"/>
        <end position="503"/>
    </location>
</feature>
<feature type="transmembrane region" description="Helical" evidence="1">
    <location>
        <begin position="357"/>
        <end position="378"/>
    </location>
</feature>
<dbReference type="Pfam" id="PF03929">
    <property type="entry name" value="PepSY_TM"/>
    <property type="match status" value="1"/>
</dbReference>
<dbReference type="eggNOG" id="COG3182">
    <property type="taxonomic scope" value="Bacteria"/>
</dbReference>
<dbReference type="InterPro" id="IPR005625">
    <property type="entry name" value="PepSY-ass_TM"/>
</dbReference>
<evidence type="ECO:0000256" key="1">
    <source>
        <dbReference type="SAM" id="Phobius"/>
    </source>
</evidence>
<evidence type="ECO:0000313" key="3">
    <source>
        <dbReference type="Proteomes" id="UP000009145"/>
    </source>
</evidence>
<dbReference type="PANTHER" id="PTHR34219">
    <property type="entry name" value="IRON-REGULATED INNER MEMBRANE PROTEIN-RELATED"/>
    <property type="match status" value="1"/>
</dbReference>